<comment type="caution">
    <text evidence="1">The sequence shown here is derived from an EMBL/GenBank/DDBJ whole genome shotgun (WGS) entry which is preliminary data.</text>
</comment>
<organism evidence="1 2">
    <name type="scientific">Cryptolaemus montrouzieri</name>
    <dbReference type="NCBI Taxonomy" id="559131"/>
    <lineage>
        <taxon>Eukaryota</taxon>
        <taxon>Metazoa</taxon>
        <taxon>Ecdysozoa</taxon>
        <taxon>Arthropoda</taxon>
        <taxon>Hexapoda</taxon>
        <taxon>Insecta</taxon>
        <taxon>Pterygota</taxon>
        <taxon>Neoptera</taxon>
        <taxon>Endopterygota</taxon>
        <taxon>Coleoptera</taxon>
        <taxon>Polyphaga</taxon>
        <taxon>Cucujiformia</taxon>
        <taxon>Coccinelloidea</taxon>
        <taxon>Coccinellidae</taxon>
        <taxon>Scymninae</taxon>
        <taxon>Scymnini</taxon>
        <taxon>Cryptolaemus</taxon>
    </lineage>
</organism>
<evidence type="ECO:0000313" key="2">
    <source>
        <dbReference type="Proteomes" id="UP001516400"/>
    </source>
</evidence>
<accession>A0ABD2MRV4</accession>
<name>A0ABD2MRV4_9CUCU</name>
<dbReference type="EMBL" id="JABFTP020000021">
    <property type="protein sequence ID" value="KAL3269098.1"/>
    <property type="molecule type" value="Genomic_DNA"/>
</dbReference>
<protein>
    <submittedName>
        <fullName evidence="1">Uncharacterized protein</fullName>
    </submittedName>
</protein>
<proteinExistence type="predicted"/>
<feature type="non-terminal residue" evidence="1">
    <location>
        <position position="1"/>
    </location>
</feature>
<gene>
    <name evidence="1" type="ORF">HHI36_008180</name>
</gene>
<dbReference type="AlphaFoldDB" id="A0ABD2MRV4"/>
<evidence type="ECO:0000313" key="1">
    <source>
        <dbReference type="EMBL" id="KAL3269098.1"/>
    </source>
</evidence>
<keyword evidence="2" id="KW-1185">Reference proteome</keyword>
<sequence length="65" mass="7349">DIVRITDNLQEAGVMIKELNEEMVKVGLCMNKQETKIVTNLVLGGTITLDSDVIEDVSEYKYMEE</sequence>
<dbReference type="Proteomes" id="UP001516400">
    <property type="component" value="Unassembled WGS sequence"/>
</dbReference>
<reference evidence="1 2" key="1">
    <citation type="journal article" date="2021" name="BMC Biol.">
        <title>Horizontally acquired antibacterial genes associated with adaptive radiation of ladybird beetles.</title>
        <authorList>
            <person name="Li H.S."/>
            <person name="Tang X.F."/>
            <person name="Huang Y.H."/>
            <person name="Xu Z.Y."/>
            <person name="Chen M.L."/>
            <person name="Du X.Y."/>
            <person name="Qiu B.Y."/>
            <person name="Chen P.T."/>
            <person name="Zhang W."/>
            <person name="Slipinski A."/>
            <person name="Escalona H.E."/>
            <person name="Waterhouse R.M."/>
            <person name="Zwick A."/>
            <person name="Pang H."/>
        </authorList>
    </citation>
    <scope>NUCLEOTIDE SEQUENCE [LARGE SCALE GENOMIC DNA]</scope>
    <source>
        <strain evidence="1">SYSU2018</strain>
    </source>
</reference>